<reference evidence="2" key="1">
    <citation type="journal article" date="2014" name="Int. J. Syst. Evol. Microbiol.">
        <title>Complete genome sequence of Corynebacterium casei LMG S-19264T (=DSM 44701T), isolated from a smear-ripened cheese.</title>
        <authorList>
            <consortium name="US DOE Joint Genome Institute (JGI-PGF)"/>
            <person name="Walter F."/>
            <person name="Albersmeier A."/>
            <person name="Kalinowski J."/>
            <person name="Ruckert C."/>
        </authorList>
    </citation>
    <scope>NUCLEOTIDE SEQUENCE</scope>
    <source>
        <strain evidence="2">VKM B-1606</strain>
    </source>
</reference>
<proteinExistence type="predicted"/>
<organism evidence="2 3">
    <name type="scientific">Methylopila capsulata</name>
    <dbReference type="NCBI Taxonomy" id="61654"/>
    <lineage>
        <taxon>Bacteria</taxon>
        <taxon>Pseudomonadati</taxon>
        <taxon>Pseudomonadota</taxon>
        <taxon>Alphaproteobacteria</taxon>
        <taxon>Hyphomicrobiales</taxon>
        <taxon>Methylopilaceae</taxon>
        <taxon>Methylopila</taxon>
    </lineage>
</organism>
<evidence type="ECO:0000313" key="2">
    <source>
        <dbReference type="EMBL" id="GLK56067.1"/>
    </source>
</evidence>
<sequence length="69" mass="7534">MNNATICGWEKRTIVKAKKPTSARATASIAAMRPAPKERKNPTNPFTAVSRRAAAGRSRATRQDLPAVW</sequence>
<evidence type="ECO:0000256" key="1">
    <source>
        <dbReference type="SAM" id="MobiDB-lite"/>
    </source>
</evidence>
<accession>A0A9W6MS99</accession>
<reference evidence="2" key="2">
    <citation type="submission" date="2023-01" db="EMBL/GenBank/DDBJ databases">
        <authorList>
            <person name="Sun Q."/>
            <person name="Evtushenko L."/>
        </authorList>
    </citation>
    <scope>NUCLEOTIDE SEQUENCE</scope>
    <source>
        <strain evidence="2">VKM B-1606</strain>
    </source>
</reference>
<comment type="caution">
    <text evidence="2">The sequence shown here is derived from an EMBL/GenBank/DDBJ whole genome shotgun (WGS) entry which is preliminary data.</text>
</comment>
<protein>
    <submittedName>
        <fullName evidence="2">Uncharacterized protein</fullName>
    </submittedName>
</protein>
<name>A0A9W6MS99_9HYPH</name>
<dbReference type="Proteomes" id="UP001143400">
    <property type="component" value="Unassembled WGS sequence"/>
</dbReference>
<gene>
    <name evidence="2" type="ORF">GCM10008170_20860</name>
</gene>
<evidence type="ECO:0000313" key="3">
    <source>
        <dbReference type="Proteomes" id="UP001143400"/>
    </source>
</evidence>
<dbReference type="EMBL" id="BSFF01000002">
    <property type="protein sequence ID" value="GLK56067.1"/>
    <property type="molecule type" value="Genomic_DNA"/>
</dbReference>
<feature type="compositionally biased region" description="Low complexity" evidence="1">
    <location>
        <begin position="47"/>
        <end position="58"/>
    </location>
</feature>
<feature type="region of interest" description="Disordered" evidence="1">
    <location>
        <begin position="17"/>
        <end position="69"/>
    </location>
</feature>
<dbReference type="AlphaFoldDB" id="A0A9W6MS99"/>